<dbReference type="PROSITE" id="PS51192">
    <property type="entry name" value="HELICASE_ATP_BIND_1"/>
    <property type="match status" value="1"/>
</dbReference>
<evidence type="ECO:0000256" key="4">
    <source>
        <dbReference type="ARBA" id="ARBA00022771"/>
    </source>
</evidence>
<dbReference type="InterPro" id="IPR049730">
    <property type="entry name" value="SNF2/RAD54-like_C"/>
</dbReference>
<feature type="domain" description="Helicase ATP-binding" evidence="8">
    <location>
        <begin position="194"/>
        <end position="362"/>
    </location>
</feature>
<evidence type="ECO:0000259" key="8">
    <source>
        <dbReference type="PROSITE" id="PS51192"/>
    </source>
</evidence>
<dbReference type="Pfam" id="PF00176">
    <property type="entry name" value="SNF2-rel_dom"/>
    <property type="match status" value="1"/>
</dbReference>
<dbReference type="Pfam" id="PF00271">
    <property type="entry name" value="Helicase_C"/>
    <property type="match status" value="1"/>
</dbReference>
<dbReference type="GO" id="GO:0008270">
    <property type="term" value="F:zinc ion binding"/>
    <property type="evidence" value="ECO:0007669"/>
    <property type="project" value="UniProtKB-KW"/>
</dbReference>
<gene>
    <name evidence="10" type="ORF">CALCODRAFT_220894</name>
</gene>
<evidence type="ECO:0000259" key="9">
    <source>
        <dbReference type="PROSITE" id="PS51194"/>
    </source>
</evidence>
<dbReference type="GO" id="GO:0006281">
    <property type="term" value="P:DNA repair"/>
    <property type="evidence" value="ECO:0007669"/>
    <property type="project" value="TreeGrafter"/>
</dbReference>
<dbReference type="InterPro" id="IPR050628">
    <property type="entry name" value="SNF2_RAD54_helicase_TF"/>
</dbReference>
<dbReference type="InterPro" id="IPR001650">
    <property type="entry name" value="Helicase_C-like"/>
</dbReference>
<dbReference type="SMART" id="SM00487">
    <property type="entry name" value="DEXDc"/>
    <property type="match status" value="1"/>
</dbReference>
<feature type="domain" description="Helicase C-terminal" evidence="9">
    <location>
        <begin position="615"/>
        <end position="761"/>
    </location>
</feature>
<dbReference type="Gene3D" id="3.40.50.10810">
    <property type="entry name" value="Tandem AAA-ATPase domain"/>
    <property type="match status" value="1"/>
</dbReference>
<dbReference type="CDD" id="cd18793">
    <property type="entry name" value="SF2_C_SNF"/>
    <property type="match status" value="1"/>
</dbReference>
<dbReference type="SUPFAM" id="SSF57850">
    <property type="entry name" value="RING/U-box"/>
    <property type="match status" value="1"/>
</dbReference>
<accession>A0A165C1M5</accession>
<dbReference type="InterPro" id="IPR000330">
    <property type="entry name" value="SNF2_N"/>
</dbReference>
<dbReference type="Proteomes" id="UP000076842">
    <property type="component" value="Unassembled WGS sequence"/>
</dbReference>
<dbReference type="InterPro" id="IPR038718">
    <property type="entry name" value="SNF2-like_sf"/>
</dbReference>
<keyword evidence="7" id="KW-0067">ATP-binding</keyword>
<evidence type="ECO:0000256" key="3">
    <source>
        <dbReference type="ARBA" id="ARBA00022741"/>
    </source>
</evidence>
<dbReference type="InParanoid" id="A0A165C1M5"/>
<dbReference type="GO" id="GO:0005524">
    <property type="term" value="F:ATP binding"/>
    <property type="evidence" value="ECO:0007669"/>
    <property type="project" value="UniProtKB-KW"/>
</dbReference>
<dbReference type="GO" id="GO:0005634">
    <property type="term" value="C:nucleus"/>
    <property type="evidence" value="ECO:0007669"/>
    <property type="project" value="TreeGrafter"/>
</dbReference>
<keyword evidence="3" id="KW-0547">Nucleotide-binding</keyword>
<dbReference type="InterPro" id="IPR017907">
    <property type="entry name" value="Znf_RING_CS"/>
</dbReference>
<dbReference type="Gene3D" id="3.40.50.300">
    <property type="entry name" value="P-loop containing nucleotide triphosphate hydrolases"/>
    <property type="match status" value="1"/>
</dbReference>
<sequence>MENIDVHLSQTGMVDRPDQRDWDEMLERPDVIALSRKPKITKHWTPLLPRIEQKFTGHGDLTPPSAVTLERSYEVAQTRCTQLGIQASIGGSAKNHWIRMHAGASAEIRMFSQSQGIPLPLPRRRDATVSATDPEGSYEEYDYADVHSNRRDITQQCDLAMRKLGVSDPEVNFKGMTCALRPHQYEALAFMERMEVCTPHQGGIIGDEMGVGKTVTMIAWMSLRKGDRRPGEPGTLIVAPAGLLDQWATEIRKKTAGNLTALVWHGKVKTTFGPSKLKEYDVVLASYDEVSISWAKKKDRPLFDLLWQRIVLDEAQAISKYTSRRTRAVLSLDSYYKWCLSGTPVQNTPEDGYPLFQFLGVAFYRNRIFFDAHITRFIKTDPTRSIENLRLGLRMVMLRRKKDDTYNGEDIVPLPERRDHFAILPFRPDTQARYDSMALGAKRAMELHQSKGSVNMRWVRHTVFKLRRFAVHPALCDNFPRLNEDGDLEQILKQWTEAERGGARDYLAVHKALTCKCALLNEDDVYITPCQHTLCTRCLNMALEGDMHACPGSQCTRARGYCLALPIWFLPEEDEDDDEKLKLKDGRRDLASLPHVKKALASGLWTEKFLYIRNDIRRSLKADKGSHFIIASQWTMALDICQYAMDQEPGIRTARYQGGMSQGELKRVVLEFNSNPKNGPNVLFLSIAAGGVGLNLCGANRFYLLEPHYNPSREQQAAGRVHRWGQKKEVHIHYCRMAGTVEEGMITIQRRKVRGSSCGRA</sequence>
<evidence type="ECO:0000313" key="11">
    <source>
        <dbReference type="Proteomes" id="UP000076842"/>
    </source>
</evidence>
<evidence type="ECO:0008006" key="12">
    <source>
        <dbReference type="Google" id="ProtNLM"/>
    </source>
</evidence>
<dbReference type="SUPFAM" id="SSF52540">
    <property type="entry name" value="P-loop containing nucleoside triphosphate hydrolases"/>
    <property type="match status" value="2"/>
</dbReference>
<evidence type="ECO:0000256" key="1">
    <source>
        <dbReference type="ARBA" id="ARBA00007025"/>
    </source>
</evidence>
<dbReference type="GO" id="GO:0016787">
    <property type="term" value="F:hydrolase activity"/>
    <property type="evidence" value="ECO:0007669"/>
    <property type="project" value="UniProtKB-KW"/>
</dbReference>
<keyword evidence="5" id="KW-0378">Hydrolase</keyword>
<evidence type="ECO:0000256" key="2">
    <source>
        <dbReference type="ARBA" id="ARBA00022723"/>
    </source>
</evidence>
<name>A0A165C1M5_9BASI</name>
<evidence type="ECO:0000256" key="6">
    <source>
        <dbReference type="ARBA" id="ARBA00022833"/>
    </source>
</evidence>
<evidence type="ECO:0000313" key="10">
    <source>
        <dbReference type="EMBL" id="KZT50107.1"/>
    </source>
</evidence>
<dbReference type="CDD" id="cd18008">
    <property type="entry name" value="DEXDc_SHPRH-like"/>
    <property type="match status" value="1"/>
</dbReference>
<evidence type="ECO:0000256" key="7">
    <source>
        <dbReference type="ARBA" id="ARBA00022840"/>
    </source>
</evidence>
<dbReference type="InterPro" id="IPR014001">
    <property type="entry name" value="Helicase_ATP-bd"/>
</dbReference>
<reference evidence="10 11" key="1">
    <citation type="journal article" date="2016" name="Mol. Biol. Evol.">
        <title>Comparative Genomics of Early-Diverging Mushroom-Forming Fungi Provides Insights into the Origins of Lignocellulose Decay Capabilities.</title>
        <authorList>
            <person name="Nagy L.G."/>
            <person name="Riley R."/>
            <person name="Tritt A."/>
            <person name="Adam C."/>
            <person name="Daum C."/>
            <person name="Floudas D."/>
            <person name="Sun H."/>
            <person name="Yadav J.S."/>
            <person name="Pangilinan J."/>
            <person name="Larsson K.H."/>
            <person name="Matsuura K."/>
            <person name="Barry K."/>
            <person name="Labutti K."/>
            <person name="Kuo R."/>
            <person name="Ohm R.A."/>
            <person name="Bhattacharya S.S."/>
            <person name="Shirouzu T."/>
            <person name="Yoshinaga Y."/>
            <person name="Martin F.M."/>
            <person name="Grigoriev I.V."/>
            <person name="Hibbett D.S."/>
        </authorList>
    </citation>
    <scope>NUCLEOTIDE SEQUENCE [LARGE SCALE GENOMIC DNA]</scope>
    <source>
        <strain evidence="10 11">HHB12733</strain>
    </source>
</reference>
<dbReference type="GO" id="GO:0008094">
    <property type="term" value="F:ATP-dependent activity, acting on DNA"/>
    <property type="evidence" value="ECO:0007669"/>
    <property type="project" value="TreeGrafter"/>
</dbReference>
<proteinExistence type="inferred from homology"/>
<protein>
    <recommendedName>
        <fullName evidence="12">P-loop containing nucleoside triphosphate hydrolase protein</fullName>
    </recommendedName>
</protein>
<keyword evidence="4" id="KW-0863">Zinc-finger</keyword>
<keyword evidence="2" id="KW-0479">Metal-binding</keyword>
<dbReference type="InterPro" id="IPR027417">
    <property type="entry name" value="P-loop_NTPase"/>
</dbReference>
<dbReference type="STRING" id="1353952.A0A165C1M5"/>
<dbReference type="InterPro" id="IPR013083">
    <property type="entry name" value="Znf_RING/FYVE/PHD"/>
</dbReference>
<dbReference type="PROSITE" id="PS00518">
    <property type="entry name" value="ZF_RING_1"/>
    <property type="match status" value="1"/>
</dbReference>
<organism evidence="10 11">
    <name type="scientific">Calocera cornea HHB12733</name>
    <dbReference type="NCBI Taxonomy" id="1353952"/>
    <lineage>
        <taxon>Eukaryota</taxon>
        <taxon>Fungi</taxon>
        <taxon>Dikarya</taxon>
        <taxon>Basidiomycota</taxon>
        <taxon>Agaricomycotina</taxon>
        <taxon>Dacrymycetes</taxon>
        <taxon>Dacrymycetales</taxon>
        <taxon>Dacrymycetaceae</taxon>
        <taxon>Calocera</taxon>
    </lineage>
</organism>
<dbReference type="EMBL" id="KV424233">
    <property type="protein sequence ID" value="KZT50107.1"/>
    <property type="molecule type" value="Genomic_DNA"/>
</dbReference>
<dbReference type="PROSITE" id="PS51194">
    <property type="entry name" value="HELICASE_CTER"/>
    <property type="match status" value="1"/>
</dbReference>
<comment type="similarity">
    <text evidence="1">Belongs to the SNF2/RAD54 helicase family.</text>
</comment>
<dbReference type="PANTHER" id="PTHR45626">
    <property type="entry name" value="TRANSCRIPTION TERMINATION FACTOR 2-RELATED"/>
    <property type="match status" value="1"/>
</dbReference>
<keyword evidence="6" id="KW-0862">Zinc</keyword>
<evidence type="ECO:0000256" key="5">
    <source>
        <dbReference type="ARBA" id="ARBA00022801"/>
    </source>
</evidence>
<keyword evidence="11" id="KW-1185">Reference proteome</keyword>
<dbReference type="SMART" id="SM00490">
    <property type="entry name" value="HELICc"/>
    <property type="match status" value="1"/>
</dbReference>
<dbReference type="Gene3D" id="3.30.40.10">
    <property type="entry name" value="Zinc/RING finger domain, C3HC4 (zinc finger)"/>
    <property type="match status" value="1"/>
</dbReference>
<dbReference type="OrthoDB" id="448448at2759"/>
<dbReference type="AlphaFoldDB" id="A0A165C1M5"/>